<evidence type="ECO:0000256" key="1">
    <source>
        <dbReference type="SAM" id="Phobius"/>
    </source>
</evidence>
<keyword evidence="3" id="KW-0808">Transferase</keyword>
<comment type="caution">
    <text evidence="3">The sequence shown here is derived from an EMBL/GenBank/DDBJ whole genome shotgun (WGS) entry which is preliminary data.</text>
</comment>
<dbReference type="RefSeq" id="WP_177719696.1">
    <property type="nucleotide sequence ID" value="NZ_JACRSQ010000005.1"/>
</dbReference>
<name>A0A926DRX4_9FIRM</name>
<feature type="transmembrane region" description="Helical" evidence="1">
    <location>
        <begin position="268"/>
        <end position="290"/>
    </location>
</feature>
<dbReference type="GO" id="GO:0016020">
    <property type="term" value="C:membrane"/>
    <property type="evidence" value="ECO:0007669"/>
    <property type="project" value="TreeGrafter"/>
</dbReference>
<dbReference type="PANTHER" id="PTHR23028:SF53">
    <property type="entry name" value="ACYL_TRANSF_3 DOMAIN-CONTAINING PROTEIN"/>
    <property type="match status" value="1"/>
</dbReference>
<dbReference type="GO" id="GO:0000271">
    <property type="term" value="P:polysaccharide biosynthetic process"/>
    <property type="evidence" value="ECO:0007669"/>
    <property type="project" value="TreeGrafter"/>
</dbReference>
<reference evidence="3" key="1">
    <citation type="submission" date="2020-08" db="EMBL/GenBank/DDBJ databases">
        <title>Genome public.</title>
        <authorList>
            <person name="Liu C."/>
            <person name="Sun Q."/>
        </authorList>
    </citation>
    <scope>NUCLEOTIDE SEQUENCE</scope>
    <source>
        <strain evidence="3">NSJ-32</strain>
    </source>
</reference>
<keyword evidence="1" id="KW-0472">Membrane</keyword>
<keyword evidence="4" id="KW-1185">Reference proteome</keyword>
<keyword evidence="3" id="KW-0012">Acyltransferase</keyword>
<dbReference type="Proteomes" id="UP000657006">
    <property type="component" value="Unassembled WGS sequence"/>
</dbReference>
<keyword evidence="1" id="KW-0812">Transmembrane</keyword>
<feature type="transmembrane region" description="Helical" evidence="1">
    <location>
        <begin position="84"/>
        <end position="102"/>
    </location>
</feature>
<feature type="transmembrane region" description="Helical" evidence="1">
    <location>
        <begin position="40"/>
        <end position="63"/>
    </location>
</feature>
<feature type="transmembrane region" description="Helical" evidence="1">
    <location>
        <begin position="302"/>
        <end position="324"/>
    </location>
</feature>
<evidence type="ECO:0000313" key="3">
    <source>
        <dbReference type="EMBL" id="MBC8542921.1"/>
    </source>
</evidence>
<sequence length="335" mass="38884">MSNLQERNYSIDGLRGGSALLIVCYHMFCRYQELYNNRTITFAFINYWGQLGVAIFFILSGLYMTRKHEKWTIIGFARKKFRRLWPAYFVAICVIFFFTHLFSLPGRECSLSEFFINIFFVNGFIGVDYVDSAHWYITSLIGIYFVIAVIYKFFYNRRFWVYNVWIVSSMVLHIVQQVSGQTIAAKAAYFVLQLLGGRYISLFVLGLLMQAVLIDREKMGVVHWGILVMSIGYQVILHTYVGLIEMVIAAVMVVLCLYNKIPFLRNPLLEYIGVNSYSIYVIHQNIGFLIERELQKQMGSFSYVIPLIAVICVLGLGLLLNTLVERSRQLLNRKI</sequence>
<evidence type="ECO:0000313" key="4">
    <source>
        <dbReference type="Proteomes" id="UP000657006"/>
    </source>
</evidence>
<accession>A0A926DRX4</accession>
<feature type="transmembrane region" description="Helical" evidence="1">
    <location>
        <begin position="187"/>
        <end position="211"/>
    </location>
</feature>
<dbReference type="GO" id="GO:0016747">
    <property type="term" value="F:acyltransferase activity, transferring groups other than amino-acyl groups"/>
    <property type="evidence" value="ECO:0007669"/>
    <property type="project" value="InterPro"/>
</dbReference>
<protein>
    <submittedName>
        <fullName evidence="3">Acyltransferase</fullName>
    </submittedName>
</protein>
<feature type="transmembrane region" description="Helical" evidence="1">
    <location>
        <begin position="135"/>
        <end position="153"/>
    </location>
</feature>
<proteinExistence type="predicted"/>
<feature type="transmembrane region" description="Helical" evidence="1">
    <location>
        <begin position="159"/>
        <end position="175"/>
    </location>
</feature>
<dbReference type="PANTHER" id="PTHR23028">
    <property type="entry name" value="ACETYLTRANSFERASE"/>
    <property type="match status" value="1"/>
</dbReference>
<dbReference type="EMBL" id="JACRSQ010000005">
    <property type="protein sequence ID" value="MBC8542921.1"/>
    <property type="molecule type" value="Genomic_DNA"/>
</dbReference>
<keyword evidence="1" id="KW-1133">Transmembrane helix</keyword>
<dbReference type="AlphaFoldDB" id="A0A926DRX4"/>
<organism evidence="3 4">
    <name type="scientific">Bianquea renquensis</name>
    <dbReference type="NCBI Taxonomy" id="2763661"/>
    <lineage>
        <taxon>Bacteria</taxon>
        <taxon>Bacillati</taxon>
        <taxon>Bacillota</taxon>
        <taxon>Clostridia</taxon>
        <taxon>Eubacteriales</taxon>
        <taxon>Bianqueaceae</taxon>
        <taxon>Bianquea</taxon>
    </lineage>
</organism>
<dbReference type="InterPro" id="IPR050879">
    <property type="entry name" value="Acyltransferase_3"/>
</dbReference>
<dbReference type="Pfam" id="PF01757">
    <property type="entry name" value="Acyl_transf_3"/>
    <property type="match status" value="1"/>
</dbReference>
<feature type="transmembrane region" description="Helical" evidence="1">
    <location>
        <begin position="231"/>
        <end position="256"/>
    </location>
</feature>
<evidence type="ECO:0000259" key="2">
    <source>
        <dbReference type="Pfam" id="PF01757"/>
    </source>
</evidence>
<feature type="domain" description="Acyltransferase 3" evidence="2">
    <location>
        <begin position="8"/>
        <end position="320"/>
    </location>
</feature>
<gene>
    <name evidence="3" type="ORF">H8730_05115</name>
</gene>
<dbReference type="InterPro" id="IPR002656">
    <property type="entry name" value="Acyl_transf_3_dom"/>
</dbReference>